<dbReference type="EMBL" id="JQEC01000040">
    <property type="protein sequence ID" value="KGJ91746.1"/>
    <property type="molecule type" value="Genomic_DNA"/>
</dbReference>
<accession>A0A099KMP9</accession>
<dbReference type="OrthoDB" id="9798130at2"/>
<protein>
    <submittedName>
        <fullName evidence="1">Putative conserved protein UCP025560</fullName>
    </submittedName>
</protein>
<name>A0A099KMP9_COLPS</name>
<comment type="caution">
    <text evidence="1">The sequence shown here is derived from an EMBL/GenBank/DDBJ whole genome shotgun (WGS) entry which is preliminary data.</text>
</comment>
<organism evidence="1 2">
    <name type="scientific">Colwellia psychrerythraea</name>
    <name type="common">Vibrio psychroerythus</name>
    <dbReference type="NCBI Taxonomy" id="28229"/>
    <lineage>
        <taxon>Bacteria</taxon>
        <taxon>Pseudomonadati</taxon>
        <taxon>Pseudomonadota</taxon>
        <taxon>Gammaproteobacteria</taxon>
        <taxon>Alteromonadales</taxon>
        <taxon>Colwelliaceae</taxon>
        <taxon>Colwellia</taxon>
    </lineage>
</organism>
<reference evidence="1 2" key="1">
    <citation type="submission" date="2014-08" db="EMBL/GenBank/DDBJ databases">
        <title>Genomic and Phenotypic Diversity of Colwellia psychrerythraea strains from Disparate Marine Basins.</title>
        <authorList>
            <person name="Techtmann S.M."/>
            <person name="Stelling S.C."/>
            <person name="Utturkar S.M."/>
            <person name="Alshibli N."/>
            <person name="Harris A."/>
            <person name="Brown S.D."/>
            <person name="Hazen T.C."/>
        </authorList>
    </citation>
    <scope>NUCLEOTIDE SEQUENCE [LARGE SCALE GENOMIC DNA]</scope>
    <source>
        <strain evidence="1 2">GAB14E</strain>
    </source>
</reference>
<evidence type="ECO:0000313" key="2">
    <source>
        <dbReference type="Proteomes" id="UP000029868"/>
    </source>
</evidence>
<dbReference type="AlphaFoldDB" id="A0A099KMP9"/>
<gene>
    <name evidence="1" type="ORF">GAB14E_3228</name>
</gene>
<dbReference type="InterPro" id="IPR008309">
    <property type="entry name" value="YdbL"/>
</dbReference>
<dbReference type="Proteomes" id="UP000029868">
    <property type="component" value="Unassembled WGS sequence"/>
</dbReference>
<dbReference type="Pfam" id="PF07027">
    <property type="entry name" value="DUF1318"/>
    <property type="match status" value="1"/>
</dbReference>
<dbReference type="RefSeq" id="WP_052093780.1">
    <property type="nucleotide sequence ID" value="NZ_JQEC01000040.1"/>
</dbReference>
<dbReference type="PIRSF" id="PIRSF025560">
    <property type="entry name" value="UCP025560"/>
    <property type="match status" value="1"/>
</dbReference>
<proteinExistence type="predicted"/>
<dbReference type="PATRIC" id="fig|28229.3.peg.2948"/>
<evidence type="ECO:0000313" key="1">
    <source>
        <dbReference type="EMBL" id="KGJ91746.1"/>
    </source>
</evidence>
<sequence>MNKLIKHSIKHSIKLSIKRVSLVLIASSIAFSAWAISLDQAKQQGLVGEMPNGYLGVVVTGAEVSSLVDMVNKKRKDIYLNLARKNKITMQQVTKLAGEKSIAKTQPGHLIKNSSGQWVKK</sequence>